<dbReference type="Proteomes" id="UP000076038">
    <property type="component" value="Chromosome"/>
</dbReference>
<dbReference type="SUPFAM" id="SSF53448">
    <property type="entry name" value="Nucleotide-diphospho-sugar transferases"/>
    <property type="match status" value="1"/>
</dbReference>
<dbReference type="SUPFAM" id="SSF53756">
    <property type="entry name" value="UDP-Glycosyltransferase/glycogen phosphorylase"/>
    <property type="match status" value="1"/>
</dbReference>
<dbReference type="Gene3D" id="3.90.550.10">
    <property type="entry name" value="Spore Coat Polysaccharide Biosynthesis Protein SpsA, Chain A"/>
    <property type="match status" value="1"/>
</dbReference>
<evidence type="ECO:0000259" key="6">
    <source>
        <dbReference type="Pfam" id="PF02709"/>
    </source>
</evidence>
<dbReference type="Gene3D" id="3.40.50.2000">
    <property type="entry name" value="Glycogen Phosphorylase B"/>
    <property type="match status" value="1"/>
</dbReference>
<keyword evidence="4" id="KW-0808">Transferase</keyword>
<name>A0A143QPD0_RHOFA</name>
<dbReference type="InterPro" id="IPR001173">
    <property type="entry name" value="Glyco_trans_2-like"/>
</dbReference>
<dbReference type="EMBL" id="CP015220">
    <property type="protein sequence ID" value="AMY24342.1"/>
    <property type="molecule type" value="Genomic_DNA"/>
</dbReference>
<sequence length="772" mass="83587">MIAPVHHLVVGPPDHGVVRCARDMATATASPVVTAPDRLPPDTPVHIHFTDRLFGRTAHEAADAIVALAQQHRARITVTLHDVPQISDGSAFAARTDCYRRVIDCAATVVVSSVHERLLLEDILDSRPDIRVIPLPIDRPALRSDDVVPRRVVGILGFVYPGKGHSEVLGAMSALDTDVGFEIVGAASAGHEDVLDELRATARHLGRPFSTTGFVPDAELDGRLRSIAVPVAFHRHVSASGSINTWIAAGRRPLVPRGRYVDEMAVNSPDALWIHEDTVEGLAEAMAEALRRPEKTWQAPDSAPYPSPAQAADLYSSLFREGMALPSIALPDGRSVVPHNRWDLAPTASDTPRVSVVIPYFRQQHQLDLVLTALTAQTWPASRIQVIVADDGSPEEPTVEGFGSALDITVVRQPDLGFRAAAVRNLGASAARGDILCFLDADTVPEPDYIEESVRLIVALPDAVTVGRRRHADFGGWTPADIGTWFDGRSAGPTEFTEPPWLRDGYAGSRDLLDADRRSYRYVISAVMSCSRTLFEELGGFDPTFVGYGGEDWEFAHRAYAAGAVLAHRPRAVAWHDGPDWAERTGGDRERKNAEALMLASRITDPAARTQGLTYALPEIVAVVDTTGHSAASLLETVGSILRHPDCRVWIRGPGADELRRQWGDADCRIQVGLPGDTARSHAVLEVRGLVLFGAGALRRLVETGADRLTVDVGNSGTVELRTSRSSCRARRWSSTMGTASEDLAEAMFGHMHRTGAEFGLSAGEVQPKLAW</sequence>
<accession>A0A143QPD0</accession>
<evidence type="ECO:0000256" key="2">
    <source>
        <dbReference type="ARBA" id="ARBA00006739"/>
    </source>
</evidence>
<comment type="similarity">
    <text evidence="2">Belongs to the glycosyltransferase 2 family.</text>
</comment>
<comment type="pathway">
    <text evidence="1">Cell wall biogenesis; cell wall polysaccharide biosynthesis.</text>
</comment>
<dbReference type="Pfam" id="PF00535">
    <property type="entry name" value="Glycos_transf_2"/>
    <property type="match status" value="1"/>
</dbReference>
<evidence type="ECO:0000256" key="1">
    <source>
        <dbReference type="ARBA" id="ARBA00004776"/>
    </source>
</evidence>
<dbReference type="PATRIC" id="fig|1653479.3.peg.3086"/>
<organism evidence="7 8">
    <name type="scientific">Rhodococcoides fascians</name>
    <name type="common">Rhodococcus fascians</name>
    <dbReference type="NCBI Taxonomy" id="1828"/>
    <lineage>
        <taxon>Bacteria</taxon>
        <taxon>Bacillati</taxon>
        <taxon>Actinomycetota</taxon>
        <taxon>Actinomycetes</taxon>
        <taxon>Mycobacteriales</taxon>
        <taxon>Nocardiaceae</taxon>
        <taxon>Rhodococcoides</taxon>
    </lineage>
</organism>
<reference evidence="8" key="2">
    <citation type="submission" date="2016-04" db="EMBL/GenBank/DDBJ databases">
        <title>Complete Genome and Plasmid Sequences for Rhodococcus fascians D188 and Draft Sequences for Rhodococcus spp. Isolates PBTS 1 and PBTS 2.</title>
        <authorList>
            <person name="Stamer R."/>
            <person name="Vereecke D."/>
            <person name="Zhang Y."/>
            <person name="Schilkey F."/>
            <person name="Devitt N."/>
            <person name="Randall J."/>
        </authorList>
    </citation>
    <scope>NUCLEOTIDE SEQUENCE [LARGE SCALE GENOMIC DNA]</scope>
    <source>
        <strain evidence="8">PBTS2</strain>
    </source>
</reference>
<feature type="domain" description="Galactosyltransferase C-terminal" evidence="6">
    <location>
        <begin position="519"/>
        <end position="564"/>
    </location>
</feature>
<dbReference type="InterPro" id="IPR029044">
    <property type="entry name" value="Nucleotide-diphossugar_trans"/>
</dbReference>
<protein>
    <submittedName>
        <fullName evidence="7">Chondroitin synthase</fullName>
    </submittedName>
</protein>
<dbReference type="InterPro" id="IPR027791">
    <property type="entry name" value="Galactosyl_T_C"/>
</dbReference>
<dbReference type="AlphaFoldDB" id="A0A143QPD0"/>
<keyword evidence="8" id="KW-1185">Reference proteome</keyword>
<evidence type="ECO:0000256" key="3">
    <source>
        <dbReference type="ARBA" id="ARBA00022676"/>
    </source>
</evidence>
<evidence type="ECO:0000313" key="7">
    <source>
        <dbReference type="EMBL" id="AMY24342.1"/>
    </source>
</evidence>
<proteinExistence type="inferred from homology"/>
<evidence type="ECO:0000313" key="8">
    <source>
        <dbReference type="Proteomes" id="UP000076038"/>
    </source>
</evidence>
<keyword evidence="3" id="KW-0328">Glycosyltransferase</keyword>
<evidence type="ECO:0000256" key="4">
    <source>
        <dbReference type="ARBA" id="ARBA00022679"/>
    </source>
</evidence>
<gene>
    <name evidence="7" type="primary">kfoC_2</name>
    <name evidence="7" type="ORF">A3Q41_03051</name>
</gene>
<evidence type="ECO:0000259" key="5">
    <source>
        <dbReference type="Pfam" id="PF00535"/>
    </source>
</evidence>
<dbReference type="PANTHER" id="PTHR43179:SF12">
    <property type="entry name" value="GALACTOFURANOSYLTRANSFERASE GLFT2"/>
    <property type="match status" value="1"/>
</dbReference>
<reference evidence="7 8" key="1">
    <citation type="journal article" date="2016" name="Genome Announc.">
        <title>Complete Genome and Plasmid Sequences for Rhodococcus fascians D188 and Draft Sequences for Rhodococcus Isolates PBTS 1 and PBTS 2.</title>
        <authorList>
            <person name="Stamler R.A."/>
            <person name="Vereecke D."/>
            <person name="Zhang Y."/>
            <person name="Schilkey F."/>
            <person name="Devitt N."/>
            <person name="Randall J.J."/>
        </authorList>
    </citation>
    <scope>NUCLEOTIDE SEQUENCE [LARGE SCALE GENOMIC DNA]</scope>
    <source>
        <strain evidence="7 8">PBTS2</strain>
    </source>
</reference>
<dbReference type="GO" id="GO:0016757">
    <property type="term" value="F:glycosyltransferase activity"/>
    <property type="evidence" value="ECO:0007669"/>
    <property type="project" value="UniProtKB-KW"/>
</dbReference>
<dbReference type="KEGG" id="rhs:A3Q41_03051"/>
<dbReference type="PANTHER" id="PTHR43179">
    <property type="entry name" value="RHAMNOSYLTRANSFERASE WBBL"/>
    <property type="match status" value="1"/>
</dbReference>
<dbReference type="Pfam" id="PF02709">
    <property type="entry name" value="Glyco_transf_7C"/>
    <property type="match status" value="1"/>
</dbReference>
<feature type="domain" description="Glycosyltransferase 2-like" evidence="5">
    <location>
        <begin position="355"/>
        <end position="475"/>
    </location>
</feature>